<comment type="caution">
    <text evidence="1">The sequence shown here is derived from an EMBL/GenBank/DDBJ whole genome shotgun (WGS) entry which is preliminary data.</text>
</comment>
<name>A0AAV3XDD0_9CYAN</name>
<evidence type="ECO:0008006" key="3">
    <source>
        <dbReference type="Google" id="ProtNLM"/>
    </source>
</evidence>
<keyword evidence="2" id="KW-1185">Reference proteome</keyword>
<sequence>MQNSQNQVISPRTQELIKYLVLAKFSLAEIAYITGVSEQWLQNYIAAQYSFVH</sequence>
<evidence type="ECO:0000313" key="1">
    <source>
        <dbReference type="EMBL" id="GET39441.1"/>
    </source>
</evidence>
<dbReference type="RefSeq" id="WP_226584798.1">
    <property type="nucleotide sequence ID" value="NZ_BLAY01000066.1"/>
</dbReference>
<reference evidence="1" key="1">
    <citation type="submission" date="2019-10" db="EMBL/GenBank/DDBJ databases">
        <title>Draft genome sequece of Microseira wollei NIES-4236.</title>
        <authorList>
            <person name="Yamaguchi H."/>
            <person name="Suzuki S."/>
            <person name="Kawachi M."/>
        </authorList>
    </citation>
    <scope>NUCLEOTIDE SEQUENCE</scope>
    <source>
        <strain evidence="1">NIES-4236</strain>
    </source>
</reference>
<dbReference type="AlphaFoldDB" id="A0AAV3XDD0"/>
<dbReference type="Proteomes" id="UP001050975">
    <property type="component" value="Unassembled WGS sequence"/>
</dbReference>
<evidence type="ECO:0000313" key="2">
    <source>
        <dbReference type="Proteomes" id="UP001050975"/>
    </source>
</evidence>
<accession>A0AAV3XDD0</accession>
<dbReference type="EMBL" id="BLAY01000066">
    <property type="protein sequence ID" value="GET39441.1"/>
    <property type="molecule type" value="Genomic_DNA"/>
</dbReference>
<protein>
    <recommendedName>
        <fullName evidence="3">Transposase</fullName>
    </recommendedName>
</protein>
<organism evidence="1 2">
    <name type="scientific">Microseira wollei NIES-4236</name>
    <dbReference type="NCBI Taxonomy" id="2530354"/>
    <lineage>
        <taxon>Bacteria</taxon>
        <taxon>Bacillati</taxon>
        <taxon>Cyanobacteriota</taxon>
        <taxon>Cyanophyceae</taxon>
        <taxon>Oscillatoriophycideae</taxon>
        <taxon>Aerosakkonematales</taxon>
        <taxon>Aerosakkonemataceae</taxon>
        <taxon>Microseira</taxon>
    </lineage>
</organism>
<gene>
    <name evidence="1" type="ORF">MiSe_42100</name>
</gene>
<proteinExistence type="predicted"/>